<sequence>MGSVADRLGPVAVSENMAAKFVQAKGKERRGELGAGRNRQNCDKKNTEETTCIAMGLAPGID</sequence>
<evidence type="ECO:0000313" key="1">
    <source>
        <dbReference type="EMBL" id="KAL2739445.1"/>
    </source>
</evidence>
<dbReference type="Proteomes" id="UP001607303">
    <property type="component" value="Unassembled WGS sequence"/>
</dbReference>
<gene>
    <name evidence="1" type="ORF">V1477_010834</name>
</gene>
<comment type="caution">
    <text evidence="1">The sequence shown here is derived from an EMBL/GenBank/DDBJ whole genome shotgun (WGS) entry which is preliminary data.</text>
</comment>
<accession>A0ABD2C356</accession>
<dbReference type="EMBL" id="JAYRBN010000061">
    <property type="protein sequence ID" value="KAL2739445.1"/>
    <property type="molecule type" value="Genomic_DNA"/>
</dbReference>
<organism evidence="1 2">
    <name type="scientific">Vespula maculifrons</name>
    <name type="common">Eastern yellow jacket</name>
    <name type="synonym">Wasp</name>
    <dbReference type="NCBI Taxonomy" id="7453"/>
    <lineage>
        <taxon>Eukaryota</taxon>
        <taxon>Metazoa</taxon>
        <taxon>Ecdysozoa</taxon>
        <taxon>Arthropoda</taxon>
        <taxon>Hexapoda</taxon>
        <taxon>Insecta</taxon>
        <taxon>Pterygota</taxon>
        <taxon>Neoptera</taxon>
        <taxon>Endopterygota</taxon>
        <taxon>Hymenoptera</taxon>
        <taxon>Apocrita</taxon>
        <taxon>Aculeata</taxon>
        <taxon>Vespoidea</taxon>
        <taxon>Vespidae</taxon>
        <taxon>Vespinae</taxon>
        <taxon>Vespula</taxon>
    </lineage>
</organism>
<proteinExistence type="predicted"/>
<reference evidence="1 2" key="1">
    <citation type="journal article" date="2024" name="Ann. Entomol. Soc. Am.">
        <title>Genomic analyses of the southern and eastern yellowjacket wasps (Hymenoptera: Vespidae) reveal evolutionary signatures of social life.</title>
        <authorList>
            <person name="Catto M.A."/>
            <person name="Caine P.B."/>
            <person name="Orr S.E."/>
            <person name="Hunt B.G."/>
            <person name="Goodisman M.A.D."/>
        </authorList>
    </citation>
    <scope>NUCLEOTIDE SEQUENCE [LARGE SCALE GENOMIC DNA]</scope>
    <source>
        <strain evidence="1">232</strain>
        <tissue evidence="1">Head and thorax</tissue>
    </source>
</reference>
<dbReference type="AlphaFoldDB" id="A0ABD2C356"/>
<evidence type="ECO:0000313" key="2">
    <source>
        <dbReference type="Proteomes" id="UP001607303"/>
    </source>
</evidence>
<name>A0ABD2C356_VESMC</name>
<keyword evidence="2" id="KW-1185">Reference proteome</keyword>
<protein>
    <submittedName>
        <fullName evidence="1">Uncharacterized protein</fullName>
    </submittedName>
</protein>